<dbReference type="Proteomes" id="UP001596223">
    <property type="component" value="Unassembled WGS sequence"/>
</dbReference>
<dbReference type="InterPro" id="IPR023753">
    <property type="entry name" value="FAD/NAD-binding_dom"/>
</dbReference>
<evidence type="ECO:0000256" key="8">
    <source>
        <dbReference type="SAM" id="MobiDB-lite"/>
    </source>
</evidence>
<evidence type="ECO:0000256" key="3">
    <source>
        <dbReference type="ARBA" id="ARBA00022630"/>
    </source>
</evidence>
<gene>
    <name evidence="10" type="ORF">ACFP3H_07910</name>
</gene>
<keyword evidence="5 10" id="KW-0560">Oxidoreductase</keyword>
<dbReference type="InterPro" id="IPR045024">
    <property type="entry name" value="NDH-2"/>
</dbReference>
<feature type="region of interest" description="Disordered" evidence="8">
    <location>
        <begin position="409"/>
        <end position="453"/>
    </location>
</feature>
<evidence type="ECO:0000256" key="7">
    <source>
        <dbReference type="ARBA" id="ARBA00047599"/>
    </source>
</evidence>
<keyword evidence="6" id="KW-0520">NAD</keyword>
<feature type="domain" description="FAD/NAD(P)-binding" evidence="9">
    <location>
        <begin position="5"/>
        <end position="320"/>
    </location>
</feature>
<evidence type="ECO:0000256" key="2">
    <source>
        <dbReference type="ARBA" id="ARBA00012637"/>
    </source>
</evidence>
<comment type="catalytic activity">
    <reaction evidence="7">
        <text>a quinone + NADH + H(+) = a quinol + NAD(+)</text>
        <dbReference type="Rhea" id="RHEA:46160"/>
        <dbReference type="ChEBI" id="CHEBI:15378"/>
        <dbReference type="ChEBI" id="CHEBI:24646"/>
        <dbReference type="ChEBI" id="CHEBI:57540"/>
        <dbReference type="ChEBI" id="CHEBI:57945"/>
        <dbReference type="ChEBI" id="CHEBI:132124"/>
        <dbReference type="EC" id="1.6.5.9"/>
    </reaction>
</comment>
<dbReference type="PRINTS" id="PR00368">
    <property type="entry name" value="FADPNR"/>
</dbReference>
<comment type="caution">
    <text evidence="10">The sequence shown here is derived from an EMBL/GenBank/DDBJ whole genome shotgun (WGS) entry which is preliminary data.</text>
</comment>
<comment type="similarity">
    <text evidence="1">Belongs to the NADH dehydrogenase family.</text>
</comment>
<sequence length="453" mass="48440">MEHTDVVIVGSGFGGLAAAKQLAKSRVGVVLISATPEHLFQPLLYQVATGVLAPEEIAPPIKNVLRRHPEIDVRLGKVVGIDAEAAVLTYETAEGPRQIAYASLIAATGASQSYFGRDDFAEKTFSLKTIDDAERLRDQIARVFAEAETADEATRQRLLSFVVVGAGATGVEVAGQISELARRHFHQKVSVTLVEGAGAVLPPFGGGLSEYAKTSLTDSGVEVLLGTFVTDIDGGKVTVKDKDGLERRIAAETVVWSAGVQAGGFATLLAEATGAETDRAGRLLINPDLTVGGHADIFAIGDMTSLNGYPGQSPVAMQEGRHAADIIRRKIDAGTPFVYWDKGSMAVISRFSAVVKLNERVTFKGTIAWAMWLAVHLMYLVGFRNRFAAVAGWLVAFIGTARPGFDEVGESTPRPAFEAEPVVEKAVSDSKFESDGPGRHAQREAERRERVRV</sequence>
<dbReference type="Pfam" id="PF07992">
    <property type="entry name" value="Pyr_redox_2"/>
    <property type="match status" value="1"/>
</dbReference>
<dbReference type="GO" id="GO:0016491">
    <property type="term" value="F:oxidoreductase activity"/>
    <property type="evidence" value="ECO:0007669"/>
    <property type="project" value="UniProtKB-KW"/>
</dbReference>
<evidence type="ECO:0000256" key="1">
    <source>
        <dbReference type="ARBA" id="ARBA00005272"/>
    </source>
</evidence>
<keyword evidence="11" id="KW-1185">Reference proteome</keyword>
<keyword evidence="3" id="KW-0285">Flavoprotein</keyword>
<evidence type="ECO:0000256" key="4">
    <source>
        <dbReference type="ARBA" id="ARBA00022827"/>
    </source>
</evidence>
<name>A0ABW1JQJ7_9NOCA</name>
<dbReference type="PANTHER" id="PTHR43706:SF47">
    <property type="entry name" value="EXTERNAL NADH-UBIQUINONE OXIDOREDUCTASE 1, MITOCHONDRIAL-RELATED"/>
    <property type="match status" value="1"/>
</dbReference>
<accession>A0ABW1JQJ7</accession>
<dbReference type="EC" id="1.6.5.9" evidence="2"/>
<keyword evidence="4" id="KW-0274">FAD</keyword>
<evidence type="ECO:0000313" key="11">
    <source>
        <dbReference type="Proteomes" id="UP001596223"/>
    </source>
</evidence>
<evidence type="ECO:0000313" key="10">
    <source>
        <dbReference type="EMBL" id="MFC6010973.1"/>
    </source>
</evidence>
<dbReference type="PRINTS" id="PR00411">
    <property type="entry name" value="PNDRDTASEI"/>
</dbReference>
<evidence type="ECO:0000256" key="6">
    <source>
        <dbReference type="ARBA" id="ARBA00023027"/>
    </source>
</evidence>
<proteinExistence type="inferred from homology"/>
<dbReference type="EMBL" id="JBHSQN010000003">
    <property type="protein sequence ID" value="MFC6010973.1"/>
    <property type="molecule type" value="Genomic_DNA"/>
</dbReference>
<dbReference type="InterPro" id="IPR036188">
    <property type="entry name" value="FAD/NAD-bd_sf"/>
</dbReference>
<dbReference type="SUPFAM" id="SSF51905">
    <property type="entry name" value="FAD/NAD(P)-binding domain"/>
    <property type="match status" value="1"/>
</dbReference>
<feature type="compositionally biased region" description="Basic and acidic residues" evidence="8">
    <location>
        <begin position="422"/>
        <end position="453"/>
    </location>
</feature>
<evidence type="ECO:0000256" key="5">
    <source>
        <dbReference type="ARBA" id="ARBA00023002"/>
    </source>
</evidence>
<organism evidence="10 11">
    <name type="scientific">Nocardia lasii</name>
    <dbReference type="NCBI Taxonomy" id="1616107"/>
    <lineage>
        <taxon>Bacteria</taxon>
        <taxon>Bacillati</taxon>
        <taxon>Actinomycetota</taxon>
        <taxon>Actinomycetes</taxon>
        <taxon>Mycobacteriales</taxon>
        <taxon>Nocardiaceae</taxon>
        <taxon>Nocardia</taxon>
    </lineage>
</organism>
<dbReference type="PANTHER" id="PTHR43706">
    <property type="entry name" value="NADH DEHYDROGENASE"/>
    <property type="match status" value="1"/>
</dbReference>
<reference evidence="11" key="1">
    <citation type="journal article" date="2019" name="Int. J. Syst. Evol. Microbiol.">
        <title>The Global Catalogue of Microorganisms (GCM) 10K type strain sequencing project: providing services to taxonomists for standard genome sequencing and annotation.</title>
        <authorList>
            <consortium name="The Broad Institute Genomics Platform"/>
            <consortium name="The Broad Institute Genome Sequencing Center for Infectious Disease"/>
            <person name="Wu L."/>
            <person name="Ma J."/>
        </authorList>
    </citation>
    <scope>NUCLEOTIDE SEQUENCE [LARGE SCALE GENOMIC DNA]</scope>
    <source>
        <strain evidence="11">CCUG 36956</strain>
    </source>
</reference>
<evidence type="ECO:0000259" key="9">
    <source>
        <dbReference type="Pfam" id="PF07992"/>
    </source>
</evidence>
<dbReference type="RefSeq" id="WP_378601741.1">
    <property type="nucleotide sequence ID" value="NZ_JBHSQN010000003.1"/>
</dbReference>
<protein>
    <recommendedName>
        <fullName evidence="2">NADH:ubiquinone reductase (non-electrogenic)</fullName>
        <ecNumber evidence="2">1.6.5.9</ecNumber>
    </recommendedName>
</protein>
<dbReference type="Gene3D" id="3.50.50.100">
    <property type="match status" value="1"/>
</dbReference>